<reference evidence="4 5" key="1">
    <citation type="submission" date="2018-11" db="EMBL/GenBank/DDBJ databases">
        <title>Tabrizicola sp. isolated from sediment of alpine lake.</title>
        <authorList>
            <person name="Liu Z."/>
        </authorList>
    </citation>
    <scope>NUCLEOTIDE SEQUENCE [LARGE SCALE GENOMIC DNA]</scope>
    <source>
        <strain evidence="4 5">DRYC-M-16</strain>
    </source>
</reference>
<keyword evidence="5" id="KW-1185">Reference proteome</keyword>
<evidence type="ECO:0000313" key="5">
    <source>
        <dbReference type="Proteomes" id="UP000297741"/>
    </source>
</evidence>
<dbReference type="Pfam" id="PF07811">
    <property type="entry name" value="TadE"/>
    <property type="match status" value="1"/>
</dbReference>
<evidence type="ECO:0000313" key="4">
    <source>
        <dbReference type="EMBL" id="TGD45337.1"/>
    </source>
</evidence>
<proteinExistence type="predicted"/>
<feature type="transmembrane region" description="Helical" evidence="2">
    <location>
        <begin position="25"/>
        <end position="45"/>
    </location>
</feature>
<protein>
    <submittedName>
        <fullName evidence="4">Pilus assembly protein</fullName>
    </submittedName>
</protein>
<dbReference type="Proteomes" id="UP000297741">
    <property type="component" value="Unassembled WGS sequence"/>
</dbReference>
<feature type="domain" description="TadE-like" evidence="3">
    <location>
        <begin position="22"/>
        <end position="64"/>
    </location>
</feature>
<comment type="caution">
    <text evidence="4">The sequence shown here is derived from an EMBL/GenBank/DDBJ whole genome shotgun (WGS) entry which is preliminary data.</text>
</comment>
<organism evidence="4 5">
    <name type="scientific">Pseudotabrizicola sediminis</name>
    <dbReference type="NCBI Taxonomy" id="2486418"/>
    <lineage>
        <taxon>Bacteria</taxon>
        <taxon>Pseudomonadati</taxon>
        <taxon>Pseudomonadota</taxon>
        <taxon>Alphaproteobacteria</taxon>
        <taxon>Rhodobacterales</taxon>
        <taxon>Paracoccaceae</taxon>
        <taxon>Pseudotabrizicola</taxon>
    </lineage>
</organism>
<dbReference type="RefSeq" id="WP_135428718.1">
    <property type="nucleotide sequence ID" value="NZ_RPEM01000001.1"/>
</dbReference>
<evidence type="ECO:0000256" key="1">
    <source>
        <dbReference type="SAM" id="MobiDB-lite"/>
    </source>
</evidence>
<keyword evidence="2" id="KW-0812">Transmembrane</keyword>
<keyword evidence="2" id="KW-1133">Transmembrane helix</keyword>
<name>A0ABY2KRD6_9RHOB</name>
<feature type="region of interest" description="Disordered" evidence="1">
    <location>
        <begin position="202"/>
        <end position="224"/>
    </location>
</feature>
<evidence type="ECO:0000259" key="3">
    <source>
        <dbReference type="Pfam" id="PF07811"/>
    </source>
</evidence>
<keyword evidence="2" id="KW-0472">Membrane</keyword>
<sequence>MTRRPSLRTITIVRRFGRDEDGTTLVELTIVIPVFLLLLFALIDFGRMGAEYVMADKAMQIAARIAVVRPPACPGTLPSFNARGTSPSVPKFGTICSAGASGTVCAAPAAMICTGAAGNPTVDEIWGAIAPLLPAGATEANLSFRYDPDDPNDPNDLQLGFLGGPYVPMVTVDLVNLQFTFVTPLSGLAALAGSGNPSVPGPSLPFPAMSTSLPGEDLDHGENG</sequence>
<accession>A0ABY2KRD6</accession>
<dbReference type="InterPro" id="IPR012495">
    <property type="entry name" value="TadE-like_dom"/>
</dbReference>
<evidence type="ECO:0000256" key="2">
    <source>
        <dbReference type="SAM" id="Phobius"/>
    </source>
</evidence>
<dbReference type="EMBL" id="RPEM01000001">
    <property type="protein sequence ID" value="TGD45337.1"/>
    <property type="molecule type" value="Genomic_DNA"/>
</dbReference>
<gene>
    <name evidence="4" type="ORF">EEB11_01940</name>
</gene>